<organism evidence="2 3">
    <name type="scientific">Elysia chlorotica</name>
    <name type="common">Eastern emerald elysia</name>
    <name type="synonym">Sea slug</name>
    <dbReference type="NCBI Taxonomy" id="188477"/>
    <lineage>
        <taxon>Eukaryota</taxon>
        <taxon>Metazoa</taxon>
        <taxon>Spiralia</taxon>
        <taxon>Lophotrochozoa</taxon>
        <taxon>Mollusca</taxon>
        <taxon>Gastropoda</taxon>
        <taxon>Heterobranchia</taxon>
        <taxon>Euthyneura</taxon>
        <taxon>Panpulmonata</taxon>
        <taxon>Sacoglossa</taxon>
        <taxon>Placobranchoidea</taxon>
        <taxon>Plakobranchidae</taxon>
        <taxon>Elysia</taxon>
    </lineage>
</organism>
<evidence type="ECO:0000313" key="3">
    <source>
        <dbReference type="Proteomes" id="UP000271974"/>
    </source>
</evidence>
<dbReference type="InterPro" id="IPR010473">
    <property type="entry name" value="GTPase-bd"/>
</dbReference>
<evidence type="ECO:0000313" key="2">
    <source>
        <dbReference type="EMBL" id="RUS78389.1"/>
    </source>
</evidence>
<dbReference type="GO" id="GO:0030036">
    <property type="term" value="P:actin cytoskeleton organization"/>
    <property type="evidence" value="ECO:0007669"/>
    <property type="project" value="InterPro"/>
</dbReference>
<dbReference type="Pfam" id="PF06371">
    <property type="entry name" value="Drf_GBD"/>
    <property type="match status" value="1"/>
</dbReference>
<gene>
    <name evidence="2" type="ORF">EGW08_013837</name>
</gene>
<feature type="domain" description="Formin GTPase-binding" evidence="1">
    <location>
        <begin position="82"/>
        <end position="127"/>
    </location>
</feature>
<sequence>ADAAEQTEEDGLLLSVRVVFFYTKNSWIYFHELFQLNSSQKMPARGGGLCWCLGGSPRPPEIKHGMDFATPLQAMSPDTPMPTDENELNNKFEELVAELGLDKAHRDALYNLPPEKKWQIYCSKKAVSFLTLRCISPLILCRL</sequence>
<protein>
    <recommendedName>
        <fullName evidence="1">Formin GTPase-binding domain-containing protein</fullName>
    </recommendedName>
</protein>
<dbReference type="GO" id="GO:0003779">
    <property type="term" value="F:actin binding"/>
    <property type="evidence" value="ECO:0007669"/>
    <property type="project" value="InterPro"/>
</dbReference>
<proteinExistence type="predicted"/>
<dbReference type="STRING" id="188477.A0A433T9Z5"/>
<dbReference type="AlphaFoldDB" id="A0A433T9Z5"/>
<accession>A0A433T9Z5</accession>
<name>A0A433T9Z5_ELYCH</name>
<keyword evidence="3" id="KW-1185">Reference proteome</keyword>
<reference evidence="2 3" key="1">
    <citation type="submission" date="2019-01" db="EMBL/GenBank/DDBJ databases">
        <title>A draft genome assembly of the solar-powered sea slug Elysia chlorotica.</title>
        <authorList>
            <person name="Cai H."/>
            <person name="Li Q."/>
            <person name="Fang X."/>
            <person name="Li J."/>
            <person name="Curtis N.E."/>
            <person name="Altenburger A."/>
            <person name="Shibata T."/>
            <person name="Feng M."/>
            <person name="Maeda T."/>
            <person name="Schwartz J.A."/>
            <person name="Shigenobu S."/>
            <person name="Lundholm N."/>
            <person name="Nishiyama T."/>
            <person name="Yang H."/>
            <person name="Hasebe M."/>
            <person name="Li S."/>
            <person name="Pierce S.K."/>
            <person name="Wang J."/>
        </authorList>
    </citation>
    <scope>NUCLEOTIDE SEQUENCE [LARGE SCALE GENOMIC DNA]</scope>
    <source>
        <strain evidence="2">EC2010</strain>
        <tissue evidence="2">Whole organism of an adult</tissue>
    </source>
</reference>
<dbReference type="SUPFAM" id="SSF48371">
    <property type="entry name" value="ARM repeat"/>
    <property type="match status" value="1"/>
</dbReference>
<dbReference type="Proteomes" id="UP000271974">
    <property type="component" value="Unassembled WGS sequence"/>
</dbReference>
<dbReference type="OrthoDB" id="1104827at2759"/>
<evidence type="ECO:0000259" key="1">
    <source>
        <dbReference type="Pfam" id="PF06371"/>
    </source>
</evidence>
<dbReference type="GO" id="GO:0031267">
    <property type="term" value="F:small GTPase binding"/>
    <property type="evidence" value="ECO:0007669"/>
    <property type="project" value="InterPro"/>
</dbReference>
<comment type="caution">
    <text evidence="2">The sequence shown here is derived from an EMBL/GenBank/DDBJ whole genome shotgun (WGS) entry which is preliminary data.</text>
</comment>
<dbReference type="EMBL" id="RQTK01000512">
    <property type="protein sequence ID" value="RUS78389.1"/>
    <property type="molecule type" value="Genomic_DNA"/>
</dbReference>
<feature type="non-terminal residue" evidence="2">
    <location>
        <position position="1"/>
    </location>
</feature>
<dbReference type="InterPro" id="IPR016024">
    <property type="entry name" value="ARM-type_fold"/>
</dbReference>